<evidence type="ECO:0000256" key="1">
    <source>
        <dbReference type="ARBA" id="ARBA00011028"/>
    </source>
</evidence>
<gene>
    <name evidence="8" type="ORF">EAT49_05215</name>
</gene>
<dbReference type="EMBL" id="RDRB01000002">
    <property type="protein sequence ID" value="ROU03698.1"/>
    <property type="molecule type" value="Genomic_DNA"/>
</dbReference>
<dbReference type="SUPFAM" id="SSF53807">
    <property type="entry name" value="Helical backbone' metal receptor"/>
    <property type="match status" value="1"/>
</dbReference>
<feature type="signal peptide" evidence="7">
    <location>
        <begin position="1"/>
        <end position="16"/>
    </location>
</feature>
<dbReference type="Proteomes" id="UP000268016">
    <property type="component" value="Unassembled WGS sequence"/>
</dbReference>
<feature type="coiled-coil region" evidence="6">
    <location>
        <begin position="157"/>
        <end position="184"/>
    </location>
</feature>
<evidence type="ECO:0000256" key="6">
    <source>
        <dbReference type="SAM" id="Coils"/>
    </source>
</evidence>
<dbReference type="AlphaFoldDB" id="A0A3N2R8F4"/>
<dbReference type="OrthoDB" id="9793396at2"/>
<proteinExistence type="inferred from homology"/>
<evidence type="ECO:0000313" key="9">
    <source>
        <dbReference type="Proteomes" id="UP000268016"/>
    </source>
</evidence>
<dbReference type="PANTHER" id="PTHR42953:SF3">
    <property type="entry name" value="HIGH-AFFINITY ZINC UPTAKE SYSTEM PROTEIN ZNUA"/>
    <property type="match status" value="1"/>
</dbReference>
<accession>A0A3N2R8F4</accession>
<keyword evidence="5" id="KW-0864">Zinc transport</keyword>
<protein>
    <recommendedName>
        <fullName evidence="2">High-affinity zinc uptake system protein ZnuA</fullName>
    </recommendedName>
</protein>
<sequence length="296" mass="31436">MRSLALAAILASPAAAQDRPAVVATVNYPLAYFAERLAGTEQVSVLFPVPADRDPAFWRPTIADISEIQSADLIALNGAGFADWVARASLPRARLVDTSELFAETLIETESITHSHGADGEHSHTGTASFTWLDFEQAATQARSLATAMERRIPAVAVGLHARLADLEADLMALDAEAEDIGTALSGVTLVATHPRYQYFARAYGLEIVSLDWDAGAMPEDAQWQALSDLMSGTGAEVLIWEAAPPEEAMVRAADLGLAQAVFPPLANRPAEGDFLTAMRASLDALGVLALELATD</sequence>
<dbReference type="Gene3D" id="3.40.50.1980">
    <property type="entry name" value="Nitrogenase molybdenum iron protein domain"/>
    <property type="match status" value="2"/>
</dbReference>
<dbReference type="GO" id="GO:0006829">
    <property type="term" value="P:zinc ion transport"/>
    <property type="evidence" value="ECO:0007669"/>
    <property type="project" value="UniProtKB-KW"/>
</dbReference>
<organism evidence="8 9">
    <name type="scientific">Histidinibacterium lentulum</name>
    <dbReference type="NCBI Taxonomy" id="2480588"/>
    <lineage>
        <taxon>Bacteria</taxon>
        <taxon>Pseudomonadati</taxon>
        <taxon>Pseudomonadota</taxon>
        <taxon>Alphaproteobacteria</taxon>
        <taxon>Rhodobacterales</taxon>
        <taxon>Paracoccaceae</taxon>
        <taxon>Histidinibacterium</taxon>
    </lineage>
</organism>
<dbReference type="Pfam" id="PF01297">
    <property type="entry name" value="ZnuA"/>
    <property type="match status" value="1"/>
</dbReference>
<evidence type="ECO:0000256" key="7">
    <source>
        <dbReference type="SAM" id="SignalP"/>
    </source>
</evidence>
<keyword evidence="6" id="KW-0175">Coiled coil</keyword>
<evidence type="ECO:0000256" key="2">
    <source>
        <dbReference type="ARBA" id="ARBA00015915"/>
    </source>
</evidence>
<evidence type="ECO:0000256" key="3">
    <source>
        <dbReference type="ARBA" id="ARBA00022448"/>
    </source>
</evidence>
<dbReference type="PANTHER" id="PTHR42953">
    <property type="entry name" value="HIGH-AFFINITY ZINC UPTAKE SYSTEM PROTEIN ZNUA-RELATED"/>
    <property type="match status" value="1"/>
</dbReference>
<feature type="chain" id="PRO_5018337798" description="High-affinity zinc uptake system protein ZnuA" evidence="7">
    <location>
        <begin position="17"/>
        <end position="296"/>
    </location>
</feature>
<comment type="caution">
    <text evidence="8">The sequence shown here is derived from an EMBL/GenBank/DDBJ whole genome shotgun (WGS) entry which is preliminary data.</text>
</comment>
<name>A0A3N2R8F4_9RHOB</name>
<comment type="similarity">
    <text evidence="1">Belongs to the bacterial solute-binding protein 9 family.</text>
</comment>
<reference evidence="8 9" key="1">
    <citation type="submission" date="2018-10" db="EMBL/GenBank/DDBJ databases">
        <title>Histidinibacterium lentulum gen. nov., sp. nov., a marine bacterium from the culture broth of Picochlorum sp. 122.</title>
        <authorList>
            <person name="Wang G."/>
        </authorList>
    </citation>
    <scope>NUCLEOTIDE SEQUENCE [LARGE SCALE GENOMIC DNA]</scope>
    <source>
        <strain evidence="8 9">B17</strain>
    </source>
</reference>
<evidence type="ECO:0000256" key="5">
    <source>
        <dbReference type="ARBA" id="ARBA00022906"/>
    </source>
</evidence>
<dbReference type="InterPro" id="IPR050492">
    <property type="entry name" value="Bact_metal-bind_prot9"/>
</dbReference>
<dbReference type="InterPro" id="IPR006127">
    <property type="entry name" value="ZnuA-like"/>
</dbReference>
<keyword evidence="5" id="KW-0406">Ion transport</keyword>
<keyword evidence="3" id="KW-0813">Transport</keyword>
<evidence type="ECO:0000256" key="4">
    <source>
        <dbReference type="ARBA" id="ARBA00022729"/>
    </source>
</evidence>
<dbReference type="RefSeq" id="WP_123641231.1">
    <property type="nucleotide sequence ID" value="NZ_ML119082.1"/>
</dbReference>
<keyword evidence="9" id="KW-1185">Reference proteome</keyword>
<keyword evidence="5" id="KW-0862">Zinc</keyword>
<evidence type="ECO:0000313" key="8">
    <source>
        <dbReference type="EMBL" id="ROU03698.1"/>
    </source>
</evidence>
<keyword evidence="4 7" id="KW-0732">Signal</keyword>
<dbReference type="GO" id="GO:0046872">
    <property type="term" value="F:metal ion binding"/>
    <property type="evidence" value="ECO:0007669"/>
    <property type="project" value="InterPro"/>
</dbReference>